<dbReference type="GO" id="GO:0016020">
    <property type="term" value="C:membrane"/>
    <property type="evidence" value="ECO:0007669"/>
    <property type="project" value="UniProtKB-SubCell"/>
</dbReference>
<sequence>MSTDLMAVPTVDDLKVRTCFICHEEDASKSANHDFVHPCRCTLVAHRKCLLRWIDSRKKTEGADYVPPRRDRCAQCRRRYVVLPAPRATITLRVMNAANDAWAIFGRCSSAIGLLFMVGSLLCAVYVGFAIYGLWVAWWMIGTSHLAWNSATFCALPAGMMVFSSLARDHRWPDSKIGYLIWLAMWIGPLNWRSLLPTILHPSWPPSYWIVASFWPFVNACYIRAKHAIQERLLDDAATRREQVHLGSSTPRSTHSVRVDNGLQWPAPDQDLQQAFTGILDSIFKDKEPGSGRSMASMIVLPPLAYLVGKFLPAVESGAVWWNSLLGLVVVVLCKDLMVLTHMLLLQRQDESRQILNLPFEDLDIPEYDLAL</sequence>
<evidence type="ECO:0000256" key="7">
    <source>
        <dbReference type="ARBA" id="ARBA00023136"/>
    </source>
</evidence>
<dbReference type="EMBL" id="KV426072">
    <property type="protein sequence ID" value="KZV89467.1"/>
    <property type="molecule type" value="Genomic_DNA"/>
</dbReference>
<dbReference type="OrthoDB" id="5817083at2759"/>
<gene>
    <name evidence="10" type="ORF">EXIGLDRAFT_771732</name>
</gene>
<feature type="transmembrane region" description="Helical" evidence="8">
    <location>
        <begin position="179"/>
        <end position="200"/>
    </location>
</feature>
<evidence type="ECO:0000256" key="8">
    <source>
        <dbReference type="SAM" id="Phobius"/>
    </source>
</evidence>
<dbReference type="InParanoid" id="A0A165FSN1"/>
<evidence type="ECO:0000256" key="2">
    <source>
        <dbReference type="ARBA" id="ARBA00022692"/>
    </source>
</evidence>
<keyword evidence="7 8" id="KW-0472">Membrane</keyword>
<keyword evidence="6 8" id="KW-1133">Transmembrane helix</keyword>
<dbReference type="Pfam" id="PF12906">
    <property type="entry name" value="RINGv"/>
    <property type="match status" value="1"/>
</dbReference>
<dbReference type="SUPFAM" id="SSF57850">
    <property type="entry name" value="RING/U-box"/>
    <property type="match status" value="1"/>
</dbReference>
<evidence type="ECO:0000313" key="11">
    <source>
        <dbReference type="Proteomes" id="UP000077266"/>
    </source>
</evidence>
<protein>
    <recommendedName>
        <fullName evidence="9">RING-CH-type domain-containing protein</fullName>
    </recommendedName>
</protein>
<keyword evidence="3" id="KW-0479">Metal-binding</keyword>
<dbReference type="STRING" id="1314781.A0A165FSN1"/>
<evidence type="ECO:0000256" key="6">
    <source>
        <dbReference type="ARBA" id="ARBA00022989"/>
    </source>
</evidence>
<evidence type="ECO:0000256" key="4">
    <source>
        <dbReference type="ARBA" id="ARBA00022771"/>
    </source>
</evidence>
<keyword evidence="4" id="KW-0863">Zinc-finger</keyword>
<dbReference type="InterPro" id="IPR013083">
    <property type="entry name" value="Znf_RING/FYVE/PHD"/>
</dbReference>
<dbReference type="Gene3D" id="3.30.40.10">
    <property type="entry name" value="Zinc/RING finger domain, C3HC4 (zinc finger)"/>
    <property type="match status" value="1"/>
</dbReference>
<feature type="domain" description="RING-CH-type" evidence="9">
    <location>
        <begin position="11"/>
        <end position="83"/>
    </location>
</feature>
<comment type="subcellular location">
    <subcellularLocation>
        <location evidence="1">Membrane</location>
        <topology evidence="1">Multi-pass membrane protein</topology>
    </subcellularLocation>
</comment>
<dbReference type="SMART" id="SM00744">
    <property type="entry name" value="RINGv"/>
    <property type="match status" value="1"/>
</dbReference>
<evidence type="ECO:0000259" key="9">
    <source>
        <dbReference type="PROSITE" id="PS51292"/>
    </source>
</evidence>
<reference evidence="10 11" key="1">
    <citation type="journal article" date="2016" name="Mol. Biol. Evol.">
        <title>Comparative Genomics of Early-Diverging Mushroom-Forming Fungi Provides Insights into the Origins of Lignocellulose Decay Capabilities.</title>
        <authorList>
            <person name="Nagy L.G."/>
            <person name="Riley R."/>
            <person name="Tritt A."/>
            <person name="Adam C."/>
            <person name="Daum C."/>
            <person name="Floudas D."/>
            <person name="Sun H."/>
            <person name="Yadav J.S."/>
            <person name="Pangilinan J."/>
            <person name="Larsson K.H."/>
            <person name="Matsuura K."/>
            <person name="Barry K."/>
            <person name="Labutti K."/>
            <person name="Kuo R."/>
            <person name="Ohm R.A."/>
            <person name="Bhattacharya S.S."/>
            <person name="Shirouzu T."/>
            <person name="Yoshinaga Y."/>
            <person name="Martin F.M."/>
            <person name="Grigoriev I.V."/>
            <person name="Hibbett D.S."/>
        </authorList>
    </citation>
    <scope>NUCLEOTIDE SEQUENCE [LARGE SCALE GENOMIC DNA]</scope>
    <source>
        <strain evidence="10 11">HHB12029</strain>
    </source>
</reference>
<accession>A0A165FSN1</accession>
<keyword evidence="5" id="KW-0862">Zinc</keyword>
<keyword evidence="2 8" id="KW-0812">Transmembrane</keyword>
<dbReference type="InterPro" id="IPR011016">
    <property type="entry name" value="Znf_RING-CH"/>
</dbReference>
<dbReference type="GO" id="GO:0008270">
    <property type="term" value="F:zinc ion binding"/>
    <property type="evidence" value="ECO:0007669"/>
    <property type="project" value="UniProtKB-KW"/>
</dbReference>
<feature type="transmembrane region" description="Helical" evidence="8">
    <location>
        <begin position="206"/>
        <end position="223"/>
    </location>
</feature>
<dbReference type="PROSITE" id="PS51292">
    <property type="entry name" value="ZF_RING_CH"/>
    <property type="match status" value="1"/>
</dbReference>
<proteinExistence type="predicted"/>
<dbReference type="AlphaFoldDB" id="A0A165FSN1"/>
<organism evidence="10 11">
    <name type="scientific">Exidia glandulosa HHB12029</name>
    <dbReference type="NCBI Taxonomy" id="1314781"/>
    <lineage>
        <taxon>Eukaryota</taxon>
        <taxon>Fungi</taxon>
        <taxon>Dikarya</taxon>
        <taxon>Basidiomycota</taxon>
        <taxon>Agaricomycotina</taxon>
        <taxon>Agaricomycetes</taxon>
        <taxon>Auriculariales</taxon>
        <taxon>Exidiaceae</taxon>
        <taxon>Exidia</taxon>
    </lineage>
</organism>
<name>A0A165FSN1_EXIGL</name>
<evidence type="ECO:0000256" key="1">
    <source>
        <dbReference type="ARBA" id="ARBA00004141"/>
    </source>
</evidence>
<dbReference type="PANTHER" id="PTHR46283">
    <property type="entry name" value="E3 UBIQUITIN-PROTEIN LIGASE MARCH5"/>
    <property type="match status" value="1"/>
</dbReference>
<keyword evidence="11" id="KW-1185">Reference proteome</keyword>
<evidence type="ECO:0000256" key="5">
    <source>
        <dbReference type="ARBA" id="ARBA00022833"/>
    </source>
</evidence>
<evidence type="ECO:0000256" key="3">
    <source>
        <dbReference type="ARBA" id="ARBA00022723"/>
    </source>
</evidence>
<feature type="transmembrane region" description="Helical" evidence="8">
    <location>
        <begin position="114"/>
        <end position="141"/>
    </location>
</feature>
<dbReference type="Proteomes" id="UP000077266">
    <property type="component" value="Unassembled WGS sequence"/>
</dbReference>
<evidence type="ECO:0000313" key="10">
    <source>
        <dbReference type="EMBL" id="KZV89467.1"/>
    </source>
</evidence>
<feature type="transmembrane region" description="Helical" evidence="8">
    <location>
        <begin position="147"/>
        <end position="167"/>
    </location>
</feature>